<dbReference type="SMART" id="SM00249">
    <property type="entry name" value="PHD"/>
    <property type="match status" value="1"/>
</dbReference>
<dbReference type="Proteomes" id="UP000803884">
    <property type="component" value="Unassembled WGS sequence"/>
</dbReference>
<evidence type="ECO:0000256" key="5">
    <source>
        <dbReference type="SAM" id="MobiDB-lite"/>
    </source>
</evidence>
<feature type="region of interest" description="Disordered" evidence="5">
    <location>
        <begin position="238"/>
        <end position="265"/>
    </location>
</feature>
<evidence type="ECO:0000256" key="1">
    <source>
        <dbReference type="ARBA" id="ARBA00022723"/>
    </source>
</evidence>
<dbReference type="SUPFAM" id="SSF57903">
    <property type="entry name" value="FYVE/PHD zinc finger"/>
    <property type="match status" value="1"/>
</dbReference>
<keyword evidence="2 4" id="KW-0863">Zinc-finger</keyword>
<dbReference type="InterPro" id="IPR001965">
    <property type="entry name" value="Znf_PHD"/>
</dbReference>
<gene>
    <name evidence="7" type="ORF">WHR41_02560</name>
</gene>
<dbReference type="AlphaFoldDB" id="A0AB34KV70"/>
<feature type="compositionally biased region" description="Polar residues" evidence="5">
    <location>
        <begin position="402"/>
        <end position="416"/>
    </location>
</feature>
<dbReference type="InterPro" id="IPR001841">
    <property type="entry name" value="Znf_RING"/>
</dbReference>
<dbReference type="EMBL" id="JAAQHG020000006">
    <property type="protein sequence ID" value="KAL1588939.1"/>
    <property type="molecule type" value="Genomic_DNA"/>
</dbReference>
<dbReference type="PROSITE" id="PS50089">
    <property type="entry name" value="ZF_RING_2"/>
    <property type="match status" value="1"/>
</dbReference>
<reference evidence="7 8" key="1">
    <citation type="journal article" date="2020" name="Microbiol. Resour. Announc.">
        <title>Draft Genome Sequence of a Cladosporium Species Isolated from the Mesophotic Ascidian Didemnum maculosum.</title>
        <authorList>
            <person name="Gioti A."/>
            <person name="Siaperas R."/>
            <person name="Nikolaivits E."/>
            <person name="Le Goff G."/>
            <person name="Ouazzani J."/>
            <person name="Kotoulas G."/>
            <person name="Topakas E."/>
        </authorList>
    </citation>
    <scope>NUCLEOTIDE SEQUENCE [LARGE SCALE GENOMIC DNA]</scope>
    <source>
        <strain evidence="7 8">TM138-S3</strain>
    </source>
</reference>
<sequence>MAEQCIVCLGDLRDSIATDSPADLPEAHPGDDAVQHRAKSQLRNTRLSTKSIDDDDEIVAHLLPCGHDLHNACLKPWVERANSCPICRAKFNSVELRKAIGSSVIDSYAVQDKVQEAEIDPSMILEDELFAVDTWEPCVVCGTSDDAHNQMYCDGCDKAVHVFCAGFDDAPDVWYCETCLVDIETDTALPGLRSALRRRPRQQRTAPSGGRRVGRGRRNDTSWARVWQEVSRRLDLDLDFPFDDDEPTRDTRTPQQRREFRQWQRRFEVADRQGVANRLRDIATQNREPQPQPAPESQEELRAWNAFDKAREVNNEPNTRKRKATDSPASPREPEPEQRKLKRPRLRRPAAAAGSPPAESSHAAAQRGTEGTTFLSSLLREVENNPSSAGSPGPSSAAGNGQYSPRNSSPARSPGSSGYGSPHAPSATPPMSPIAHPTSPPVPLFSPFSPAVASQDLETPTGRRERGRRRDHHDSGYDENYHSGGDALSPSRAMSYSAKEEIQRMVKIALRPRYLEKTIDKDQYTDINRDVSRKMYDLVGDASALADQSARERWQGIAAEEVRMAVARVAADTSSSS</sequence>
<protein>
    <recommendedName>
        <fullName evidence="6">RING-type domain-containing protein</fullName>
    </recommendedName>
</protein>
<organism evidence="7 8">
    <name type="scientific">Cladosporium halotolerans</name>
    <dbReference type="NCBI Taxonomy" id="1052096"/>
    <lineage>
        <taxon>Eukaryota</taxon>
        <taxon>Fungi</taxon>
        <taxon>Dikarya</taxon>
        <taxon>Ascomycota</taxon>
        <taxon>Pezizomycotina</taxon>
        <taxon>Dothideomycetes</taxon>
        <taxon>Dothideomycetidae</taxon>
        <taxon>Cladosporiales</taxon>
        <taxon>Cladosporiaceae</taxon>
        <taxon>Cladosporium</taxon>
    </lineage>
</organism>
<feature type="compositionally biased region" description="Low complexity" evidence="5">
    <location>
        <begin position="384"/>
        <end position="401"/>
    </location>
</feature>
<comment type="caution">
    <text evidence="7">The sequence shown here is derived from an EMBL/GenBank/DDBJ whole genome shotgun (WGS) entry which is preliminary data.</text>
</comment>
<dbReference type="Pfam" id="PF00628">
    <property type="entry name" value="PHD"/>
    <property type="match status" value="1"/>
</dbReference>
<proteinExistence type="predicted"/>
<evidence type="ECO:0000256" key="4">
    <source>
        <dbReference type="PROSITE-ProRule" id="PRU00175"/>
    </source>
</evidence>
<dbReference type="Gene3D" id="2.30.30.1150">
    <property type="match status" value="1"/>
</dbReference>
<feature type="compositionally biased region" description="Basic and acidic residues" evidence="5">
    <location>
        <begin position="472"/>
        <end position="481"/>
    </location>
</feature>
<feature type="compositionally biased region" description="Pro residues" evidence="5">
    <location>
        <begin position="427"/>
        <end position="444"/>
    </location>
</feature>
<feature type="compositionally biased region" description="Acidic residues" evidence="5">
    <location>
        <begin position="238"/>
        <end position="247"/>
    </location>
</feature>
<dbReference type="PROSITE" id="PS01359">
    <property type="entry name" value="ZF_PHD_1"/>
    <property type="match status" value="1"/>
</dbReference>
<dbReference type="InterPro" id="IPR047157">
    <property type="entry name" value="PHRF1/Atg35"/>
</dbReference>
<dbReference type="SUPFAM" id="SSF57850">
    <property type="entry name" value="RING/U-box"/>
    <property type="match status" value="1"/>
</dbReference>
<dbReference type="GO" id="GO:0008270">
    <property type="term" value="F:zinc ion binding"/>
    <property type="evidence" value="ECO:0007669"/>
    <property type="project" value="UniProtKB-KW"/>
</dbReference>
<dbReference type="GeneID" id="96004004"/>
<feature type="domain" description="RING-type" evidence="6">
    <location>
        <begin position="5"/>
        <end position="88"/>
    </location>
</feature>
<keyword evidence="3" id="KW-0862">Zinc</keyword>
<dbReference type="PANTHER" id="PTHR12618">
    <property type="entry name" value="PHD AND RING FINGER DOMAIN-CONTAINING PROTEIN 1"/>
    <property type="match status" value="1"/>
</dbReference>
<dbReference type="InterPro" id="IPR011011">
    <property type="entry name" value="Znf_FYVE_PHD"/>
</dbReference>
<dbReference type="Gene3D" id="3.30.40.10">
    <property type="entry name" value="Zinc/RING finger domain, C3HC4 (zinc finger)"/>
    <property type="match status" value="1"/>
</dbReference>
<dbReference type="InterPro" id="IPR019786">
    <property type="entry name" value="Zinc_finger_PHD-type_CS"/>
</dbReference>
<feature type="region of interest" description="Disordered" evidence="5">
    <location>
        <begin position="19"/>
        <end position="40"/>
    </location>
</feature>
<evidence type="ECO:0000259" key="6">
    <source>
        <dbReference type="PROSITE" id="PS50089"/>
    </source>
</evidence>
<evidence type="ECO:0000313" key="7">
    <source>
        <dbReference type="EMBL" id="KAL1588939.1"/>
    </source>
</evidence>
<dbReference type="SMART" id="SM00184">
    <property type="entry name" value="RING"/>
    <property type="match status" value="2"/>
</dbReference>
<keyword evidence="1" id="KW-0479">Metal-binding</keyword>
<dbReference type="InterPro" id="IPR019787">
    <property type="entry name" value="Znf_PHD-finger"/>
</dbReference>
<feature type="compositionally biased region" description="Basic and acidic residues" evidence="5">
    <location>
        <begin position="248"/>
        <end position="265"/>
    </location>
</feature>
<dbReference type="Pfam" id="PF13639">
    <property type="entry name" value="zf-RING_2"/>
    <property type="match status" value="1"/>
</dbReference>
<dbReference type="RefSeq" id="XP_069232044.1">
    <property type="nucleotide sequence ID" value="XM_069371166.1"/>
</dbReference>
<evidence type="ECO:0000256" key="3">
    <source>
        <dbReference type="ARBA" id="ARBA00022833"/>
    </source>
</evidence>
<dbReference type="PANTHER" id="PTHR12618:SF20">
    <property type="entry name" value="PHD AND RING FINGER DOMAIN-CONTAINING PROTEIN 1"/>
    <property type="match status" value="1"/>
</dbReference>
<feature type="region of interest" description="Disordered" evidence="5">
    <location>
        <begin position="195"/>
        <end position="218"/>
    </location>
</feature>
<keyword evidence="8" id="KW-1185">Reference proteome</keyword>
<feature type="compositionally biased region" description="Low complexity" evidence="5">
    <location>
        <begin position="349"/>
        <end position="365"/>
    </location>
</feature>
<name>A0AB34KV70_9PEZI</name>
<feature type="region of interest" description="Disordered" evidence="5">
    <location>
        <begin position="310"/>
        <end position="495"/>
    </location>
</feature>
<feature type="compositionally biased region" description="Basic and acidic residues" evidence="5">
    <location>
        <begin position="25"/>
        <end position="35"/>
    </location>
</feature>
<dbReference type="InterPro" id="IPR013083">
    <property type="entry name" value="Znf_RING/FYVE/PHD"/>
</dbReference>
<evidence type="ECO:0000313" key="8">
    <source>
        <dbReference type="Proteomes" id="UP000803884"/>
    </source>
</evidence>
<evidence type="ECO:0000256" key="2">
    <source>
        <dbReference type="ARBA" id="ARBA00022771"/>
    </source>
</evidence>
<accession>A0AB34KV70</accession>